<dbReference type="GO" id="GO:0003677">
    <property type="term" value="F:DNA binding"/>
    <property type="evidence" value="ECO:0007669"/>
    <property type="project" value="UniProtKB-KW"/>
</dbReference>
<name>A0A7J2U3P0_9CREN</name>
<accession>A0A7J2U3P0</accession>
<keyword evidence="1" id="KW-0238">DNA-binding</keyword>
<dbReference type="Pfam" id="PF07282">
    <property type="entry name" value="Cas12f1-like_TNB"/>
    <property type="match status" value="1"/>
</dbReference>
<feature type="domain" description="Cas12f1-like TNB" evidence="2">
    <location>
        <begin position="299"/>
        <end position="363"/>
    </location>
</feature>
<dbReference type="EMBL" id="DSEU01000038">
    <property type="protein sequence ID" value="HEM66937.1"/>
    <property type="molecule type" value="Genomic_DNA"/>
</dbReference>
<dbReference type="InterPro" id="IPR010095">
    <property type="entry name" value="Cas12f1-like_TNB"/>
</dbReference>
<comment type="caution">
    <text evidence="3">The sequence shown here is derived from an EMBL/GenBank/DDBJ whole genome shotgun (WGS) entry which is preliminary data.</text>
</comment>
<evidence type="ECO:0000256" key="1">
    <source>
        <dbReference type="ARBA" id="ARBA00023125"/>
    </source>
</evidence>
<dbReference type="AlphaFoldDB" id="A0A7J2U3P0"/>
<sequence>MRGEEPALVEALRMRALPEGSCDKLLEFLRLYRNAVQMIVDKIWSIDGRLSKRKLHRLFYSNLVSMGFRAHHAKEVYVYAESLVESARSNGGRKPILRKLSARIDRYDYKLDLDTMTLALKLHSGYEAKLKLVSSSERVGKFRGWGNYELVVKYDGSGFWVSIYFRRAVKAVKPRTVMSIDLNFDNITLAVLTLDGRLAKLKRFRTPHRKVLTHRIWVERVQRRYPRSWRFIKSVRKAIDRHGERVKNISWGYAHKVGDLVAGLASKHSSIIVLEDLDKLRENNKRGREFNKRLGLWIYRRIQFCIEYEAKERNLEVVKINPRGTSSKCPRCGKKLAKNKHRILRCRKCGFVGDRDVIAVINLYKKYVSKYSRCGVSGVALNAPKPDENPSGVQRNRDDAMKTHLVI</sequence>
<dbReference type="NCBIfam" id="TIGR01766">
    <property type="entry name" value="IS200/IS605 family accessory protein TnpB-like domain"/>
    <property type="match status" value="1"/>
</dbReference>
<proteinExistence type="predicted"/>
<evidence type="ECO:0000313" key="3">
    <source>
        <dbReference type="EMBL" id="HEM66937.1"/>
    </source>
</evidence>
<gene>
    <name evidence="3" type="ORF">ENO26_05135</name>
</gene>
<protein>
    <submittedName>
        <fullName evidence="3">Transposase</fullName>
    </submittedName>
</protein>
<dbReference type="NCBIfam" id="NF040570">
    <property type="entry name" value="guided_TnpB"/>
    <property type="match status" value="1"/>
</dbReference>
<organism evidence="3">
    <name type="scientific">Ignisphaera aggregans</name>
    <dbReference type="NCBI Taxonomy" id="334771"/>
    <lineage>
        <taxon>Archaea</taxon>
        <taxon>Thermoproteota</taxon>
        <taxon>Thermoprotei</taxon>
        <taxon>Desulfurococcales</taxon>
        <taxon>Desulfurococcaceae</taxon>
        <taxon>Ignisphaera</taxon>
    </lineage>
</organism>
<reference evidence="3" key="1">
    <citation type="journal article" date="2020" name="mSystems">
        <title>Genome- and Community-Level Interaction Insights into Carbon Utilization and Element Cycling Functions of Hydrothermarchaeota in Hydrothermal Sediment.</title>
        <authorList>
            <person name="Zhou Z."/>
            <person name="Liu Y."/>
            <person name="Xu W."/>
            <person name="Pan J."/>
            <person name="Luo Z.H."/>
            <person name="Li M."/>
        </authorList>
    </citation>
    <scope>NUCLEOTIDE SEQUENCE [LARGE SCALE GENOMIC DNA]</scope>
    <source>
        <strain evidence="3">SpSt-125</strain>
    </source>
</reference>
<evidence type="ECO:0000259" key="2">
    <source>
        <dbReference type="Pfam" id="PF07282"/>
    </source>
</evidence>